<feature type="transmembrane region" description="Helical" evidence="2">
    <location>
        <begin position="134"/>
        <end position="152"/>
    </location>
</feature>
<dbReference type="STRING" id="314260.PB2503_09814"/>
<feature type="transmembrane region" description="Helical" evidence="2">
    <location>
        <begin position="313"/>
        <end position="336"/>
    </location>
</feature>
<dbReference type="EMBL" id="CP002156">
    <property type="protein sequence ID" value="ADM10015.1"/>
    <property type="molecule type" value="Genomic_DNA"/>
</dbReference>
<name>E0TDU9_PARBH</name>
<feature type="transmembrane region" description="Helical" evidence="2">
    <location>
        <begin position="234"/>
        <end position="250"/>
    </location>
</feature>
<gene>
    <name evidence="3" type="ordered locus">PB2503_09814</name>
</gene>
<feature type="transmembrane region" description="Helical" evidence="2">
    <location>
        <begin position="159"/>
        <end position="180"/>
    </location>
</feature>
<evidence type="ECO:0000313" key="3">
    <source>
        <dbReference type="EMBL" id="ADM10015.1"/>
    </source>
</evidence>
<dbReference type="RefSeq" id="WP_013300989.1">
    <property type="nucleotide sequence ID" value="NC_014414.1"/>
</dbReference>
<feature type="transmembrane region" description="Helical" evidence="2">
    <location>
        <begin position="6"/>
        <end position="34"/>
    </location>
</feature>
<feature type="transmembrane region" description="Helical" evidence="2">
    <location>
        <begin position="287"/>
        <end position="307"/>
    </location>
</feature>
<keyword evidence="2" id="KW-0812">Transmembrane</keyword>
<feature type="region of interest" description="Disordered" evidence="1">
    <location>
        <begin position="350"/>
        <end position="373"/>
    </location>
</feature>
<dbReference type="KEGG" id="pbr:PB2503_09814"/>
<feature type="transmembrane region" description="Helical" evidence="2">
    <location>
        <begin position="186"/>
        <end position="203"/>
    </location>
</feature>
<keyword evidence="2" id="KW-1133">Transmembrane helix</keyword>
<dbReference type="eggNOG" id="COG0472">
    <property type="taxonomic scope" value="Bacteria"/>
</dbReference>
<accession>E0TDU9</accession>
<reference evidence="3 4" key="2">
    <citation type="journal article" date="2011" name="J. Bacteriol.">
        <title>Complete genome sequence of strain HTCC2503T of Parvularcula bermudensis, the type species of the order "Parvularculales" in the class Alphaproteobacteria.</title>
        <authorList>
            <person name="Oh H.M."/>
            <person name="Kang I."/>
            <person name="Vergin K.L."/>
            <person name="Kang D."/>
            <person name="Rhee K.H."/>
            <person name="Giovannoni S.J."/>
            <person name="Cho J.C."/>
        </authorList>
    </citation>
    <scope>NUCLEOTIDE SEQUENCE [LARGE SCALE GENOMIC DNA]</scope>
    <source>
        <strain evidence="4">ATCC BAA-594 / HTCC2503 / KCTC 12087</strain>
    </source>
</reference>
<organism evidence="3 4">
    <name type="scientific">Parvularcula bermudensis (strain ATCC BAA-594 / HTCC2503 / KCTC 12087)</name>
    <dbReference type="NCBI Taxonomy" id="314260"/>
    <lineage>
        <taxon>Bacteria</taxon>
        <taxon>Pseudomonadati</taxon>
        <taxon>Pseudomonadota</taxon>
        <taxon>Alphaproteobacteria</taxon>
        <taxon>Parvularculales</taxon>
        <taxon>Parvularculaceae</taxon>
        <taxon>Parvularcula</taxon>
    </lineage>
</organism>
<proteinExistence type="predicted"/>
<feature type="transmembrane region" description="Helical" evidence="2">
    <location>
        <begin position="46"/>
        <end position="67"/>
    </location>
</feature>
<feature type="transmembrane region" description="Helical" evidence="2">
    <location>
        <begin position="102"/>
        <end position="122"/>
    </location>
</feature>
<sequence length="373" mass="37980">MADFFGSIVILTVGTACLVYMMSGIAVWAGLFLVPTALPSGHWGQASRAGGVILGGTVLVLMAIILLAGHLPAPAALPAATLAGVIGMIADARPLSRRAIPFVNLGLATAAVALVGPITVFPLPSGSEVQLPDALGTLFAIGFIASILTLFARTEEVRGLASGAGLIGLCLLTLLCGPQFGTLTLLMALTASGVFGLTVRNIWSGTIRLGMSGSLGLGMLVSAGAIEITHQTEAAFTPYLLGLALLPMLVDRLYMGARRFGIGAVRYVTRQELSADARSAGLRSQEIAALSMVLCMIASGLAGYALLGSVNTLGFYLGVIFGVALIGISVLTLLLAGEETQVVLSAEPMARSSSVPRKSPTGKTASDEAAASA</sequence>
<protein>
    <submittedName>
        <fullName evidence="3">Uncharacterized protein</fullName>
    </submittedName>
</protein>
<reference evidence="4" key="1">
    <citation type="submission" date="2010-08" db="EMBL/GenBank/DDBJ databases">
        <title>Genome sequence of Parvularcula bermudensis HTCC2503.</title>
        <authorList>
            <person name="Kang D.-M."/>
            <person name="Oh H.-M."/>
            <person name="Cho J.-C."/>
        </authorList>
    </citation>
    <scope>NUCLEOTIDE SEQUENCE [LARGE SCALE GENOMIC DNA]</scope>
    <source>
        <strain evidence="4">ATCC BAA-594 / HTCC2503 / KCTC 12087</strain>
    </source>
</reference>
<keyword evidence="2" id="KW-0472">Membrane</keyword>
<evidence type="ECO:0000256" key="2">
    <source>
        <dbReference type="SAM" id="Phobius"/>
    </source>
</evidence>
<dbReference type="HOGENOM" id="CLU_741554_0_0_5"/>
<feature type="transmembrane region" description="Helical" evidence="2">
    <location>
        <begin position="210"/>
        <end position="228"/>
    </location>
</feature>
<evidence type="ECO:0000256" key="1">
    <source>
        <dbReference type="SAM" id="MobiDB-lite"/>
    </source>
</evidence>
<dbReference type="AlphaFoldDB" id="E0TDU9"/>
<feature type="compositionally biased region" description="Polar residues" evidence="1">
    <location>
        <begin position="351"/>
        <end position="364"/>
    </location>
</feature>
<keyword evidence="4" id="KW-1185">Reference proteome</keyword>
<dbReference type="Proteomes" id="UP000001302">
    <property type="component" value="Chromosome"/>
</dbReference>
<evidence type="ECO:0000313" key="4">
    <source>
        <dbReference type="Proteomes" id="UP000001302"/>
    </source>
</evidence>